<dbReference type="SMART" id="SM00822">
    <property type="entry name" value="PKS_KR"/>
    <property type="match status" value="1"/>
</dbReference>
<evidence type="ECO:0000259" key="8">
    <source>
        <dbReference type="SMART" id="SM00822"/>
    </source>
</evidence>
<dbReference type="InterPro" id="IPR020904">
    <property type="entry name" value="Sc_DH/Rdtase_CS"/>
</dbReference>
<dbReference type="PANTHER" id="PTHR42879">
    <property type="entry name" value="3-OXOACYL-(ACYL-CARRIER-PROTEIN) REDUCTASE"/>
    <property type="match status" value="1"/>
</dbReference>
<comment type="similarity">
    <text evidence="2">Belongs to the short-chain dehydrogenases/reductases (SDR) family.</text>
</comment>
<organism evidence="9 10">
    <name type="scientific">Cupriavidus oxalaticus</name>
    <dbReference type="NCBI Taxonomy" id="96344"/>
    <lineage>
        <taxon>Bacteria</taxon>
        <taxon>Pseudomonadati</taxon>
        <taxon>Pseudomonadota</taxon>
        <taxon>Betaproteobacteria</taxon>
        <taxon>Burkholderiales</taxon>
        <taxon>Burkholderiaceae</taxon>
        <taxon>Cupriavidus</taxon>
    </lineage>
</organism>
<dbReference type="InterPro" id="IPR050259">
    <property type="entry name" value="SDR"/>
</dbReference>
<comment type="function">
    <text evidence="1">Catalyzes the NADPH-dependent reduction of beta-ketoacyl-ACP substrates to beta-hydroxyacyl-ACP products, the first reductive step in the elongation cycle of fatty acid biosynthesis.</text>
</comment>
<keyword evidence="5" id="KW-0560">Oxidoreductase</keyword>
<dbReference type="PANTHER" id="PTHR42879:SF2">
    <property type="entry name" value="3-OXOACYL-[ACYL-CARRIER-PROTEIN] REDUCTASE FABG"/>
    <property type="match status" value="1"/>
</dbReference>
<keyword evidence="9" id="KW-0614">Plasmid</keyword>
<dbReference type="InterPro" id="IPR036291">
    <property type="entry name" value="NAD(P)-bd_dom_sf"/>
</dbReference>
<evidence type="ECO:0000256" key="3">
    <source>
        <dbReference type="ARBA" id="ARBA00017650"/>
    </source>
</evidence>
<evidence type="ECO:0000313" key="10">
    <source>
        <dbReference type="Proteomes" id="UP000325743"/>
    </source>
</evidence>
<dbReference type="GO" id="GO:0004316">
    <property type="term" value="F:3-oxoacyl-[acyl-carrier-protein] reductase (NADPH) activity"/>
    <property type="evidence" value="ECO:0007669"/>
    <property type="project" value="UniProtKB-EC"/>
</dbReference>
<dbReference type="GO" id="GO:0032787">
    <property type="term" value="P:monocarboxylic acid metabolic process"/>
    <property type="evidence" value="ECO:0007669"/>
    <property type="project" value="UniProtKB-ARBA"/>
</dbReference>
<dbReference type="EMBL" id="CP032520">
    <property type="protein sequence ID" value="QEZ48920.1"/>
    <property type="molecule type" value="Genomic_DNA"/>
</dbReference>
<reference evidence="9 10" key="1">
    <citation type="submission" date="2018-09" db="EMBL/GenBank/DDBJ databases">
        <title>Complete genome sequence of Cupriavidus oxalaticus T2, a bacterium capable of phenol tolerance and degradation.</title>
        <authorList>
            <person name="Yan J."/>
        </authorList>
    </citation>
    <scope>NUCLEOTIDE SEQUENCE [LARGE SCALE GENOMIC DNA]</scope>
    <source>
        <strain evidence="9 10">T2</strain>
        <plasmid evidence="9 10">unnamed1</plasmid>
    </source>
</reference>
<keyword evidence="4" id="KW-0521">NADP</keyword>
<dbReference type="PROSITE" id="PS00061">
    <property type="entry name" value="ADH_SHORT"/>
    <property type="match status" value="1"/>
</dbReference>
<evidence type="ECO:0000256" key="1">
    <source>
        <dbReference type="ARBA" id="ARBA00002607"/>
    </source>
</evidence>
<dbReference type="Pfam" id="PF13561">
    <property type="entry name" value="adh_short_C2"/>
    <property type="match status" value="1"/>
</dbReference>
<dbReference type="PRINTS" id="PR00080">
    <property type="entry name" value="SDRFAMILY"/>
</dbReference>
<dbReference type="AlphaFoldDB" id="A0A5P3VRQ3"/>
<evidence type="ECO:0000256" key="5">
    <source>
        <dbReference type="ARBA" id="ARBA00023002"/>
    </source>
</evidence>
<dbReference type="NCBIfam" id="NF009466">
    <property type="entry name" value="PRK12826.1-2"/>
    <property type="match status" value="1"/>
</dbReference>
<dbReference type="NCBIfam" id="NF005559">
    <property type="entry name" value="PRK07231.1"/>
    <property type="match status" value="1"/>
</dbReference>
<comment type="catalytic activity">
    <reaction evidence="7">
        <text>a (3R)-hydroxyacyl-[ACP] + NADP(+) = a 3-oxoacyl-[ACP] + NADPH + H(+)</text>
        <dbReference type="Rhea" id="RHEA:17397"/>
        <dbReference type="Rhea" id="RHEA-COMP:9916"/>
        <dbReference type="Rhea" id="RHEA-COMP:9945"/>
        <dbReference type="ChEBI" id="CHEBI:15378"/>
        <dbReference type="ChEBI" id="CHEBI:57783"/>
        <dbReference type="ChEBI" id="CHEBI:58349"/>
        <dbReference type="ChEBI" id="CHEBI:78776"/>
        <dbReference type="ChEBI" id="CHEBI:78827"/>
        <dbReference type="EC" id="1.1.1.100"/>
    </reaction>
</comment>
<dbReference type="CDD" id="cd05333">
    <property type="entry name" value="BKR_SDR_c"/>
    <property type="match status" value="1"/>
</dbReference>
<evidence type="ECO:0000313" key="9">
    <source>
        <dbReference type="EMBL" id="QEZ48920.1"/>
    </source>
</evidence>
<accession>A0A5P3VRQ3</accession>
<evidence type="ECO:0000256" key="7">
    <source>
        <dbReference type="ARBA" id="ARBA00048508"/>
    </source>
</evidence>
<evidence type="ECO:0000256" key="6">
    <source>
        <dbReference type="ARBA" id="ARBA00029899"/>
    </source>
</evidence>
<sequence length="250" mass="26476">MDMGLQGRVAVVTGSGRGIGKAALFALAREGARVVVTDISEQAVTQTQTELVTAGFDAIGVVADVCNAGQVEQLVANATEKFGGVDILVNNAGFTRDKYLAKMSATEWDSVVDTILKGAYLCTKAVLPSMMERQWGRIINISSRAHLGNPGQTNYAAAKAGLIGFTRALALEQGKFNITANAIAPGFIETELVKALPTYERLRDAALARNPVPRLGRPDDIADAIVYLSSDRAGYITGETLHVTGGRYSS</sequence>
<dbReference type="RefSeq" id="WP_151073153.1">
    <property type="nucleotide sequence ID" value="NZ_CP032520.1"/>
</dbReference>
<gene>
    <name evidence="9" type="ORF">D2917_32170</name>
</gene>
<dbReference type="PRINTS" id="PR00081">
    <property type="entry name" value="GDHRDH"/>
</dbReference>
<feature type="domain" description="Ketoreductase" evidence="8">
    <location>
        <begin position="8"/>
        <end position="186"/>
    </location>
</feature>
<name>A0A5P3VRQ3_9BURK</name>
<dbReference type="Proteomes" id="UP000325743">
    <property type="component" value="Plasmid unnamed1"/>
</dbReference>
<dbReference type="SUPFAM" id="SSF51735">
    <property type="entry name" value="NAD(P)-binding Rossmann-fold domains"/>
    <property type="match status" value="1"/>
</dbReference>
<evidence type="ECO:0000256" key="4">
    <source>
        <dbReference type="ARBA" id="ARBA00022857"/>
    </source>
</evidence>
<geneLocation type="plasmid" evidence="9">
    <name>unnamed1</name>
</geneLocation>
<protein>
    <recommendedName>
        <fullName evidence="3">3-oxoacyl-[acyl-carrier-protein] reductase FabG</fullName>
    </recommendedName>
    <alternativeName>
        <fullName evidence="6">Beta-ketoacyl-ACP reductase</fullName>
    </alternativeName>
</protein>
<dbReference type="InterPro" id="IPR057326">
    <property type="entry name" value="KR_dom"/>
</dbReference>
<dbReference type="InterPro" id="IPR002347">
    <property type="entry name" value="SDR_fam"/>
</dbReference>
<dbReference type="Gene3D" id="3.40.50.720">
    <property type="entry name" value="NAD(P)-binding Rossmann-like Domain"/>
    <property type="match status" value="1"/>
</dbReference>
<evidence type="ECO:0000256" key="2">
    <source>
        <dbReference type="ARBA" id="ARBA00006484"/>
    </source>
</evidence>
<dbReference type="FunFam" id="3.40.50.720:FF:000115">
    <property type="entry name" value="3-oxoacyl-[acyl-carrier-protein] reductase FabG"/>
    <property type="match status" value="1"/>
</dbReference>
<proteinExistence type="inferred from homology"/>